<reference evidence="2 3" key="1">
    <citation type="submission" date="2020-08" db="EMBL/GenBank/DDBJ databases">
        <title>Genomic Encyclopedia of Type Strains, Phase IV (KMG-IV): sequencing the most valuable type-strain genomes for metagenomic binning, comparative biology and taxonomic classification.</title>
        <authorList>
            <person name="Goeker M."/>
        </authorList>
    </citation>
    <scope>NUCLEOTIDE SEQUENCE [LARGE SCALE GENOMIC DNA]</scope>
    <source>
        <strain evidence="2 3">DSM 28570</strain>
    </source>
</reference>
<evidence type="ECO:0000256" key="1">
    <source>
        <dbReference type="SAM" id="Phobius"/>
    </source>
</evidence>
<protein>
    <submittedName>
        <fullName evidence="2">Surface antigen</fullName>
    </submittedName>
</protein>
<keyword evidence="1" id="KW-0812">Transmembrane</keyword>
<gene>
    <name evidence="2" type="ORF">HNQ81_003003</name>
</gene>
<dbReference type="Gene3D" id="2.40.360.20">
    <property type="match status" value="1"/>
</dbReference>
<keyword evidence="3" id="KW-1185">Reference proteome</keyword>
<dbReference type="RefSeq" id="WP_183352058.1">
    <property type="nucleotide sequence ID" value="NZ_JACHEO010000021.1"/>
</dbReference>
<keyword evidence="1" id="KW-0472">Membrane</keyword>
<sequence length="330" mass="37461">MVSIIRHLELTLPTSIGVAFPFILAVLAISGCAPMAPPTAHQYPPTTTIVLGRSTLPEHTVGTTFVYSDGSWEKVVETNPSFVIWETSRGERLLSSPDFTYRPARWENKNMKGYRFFTPTKYLYSTTQTSVWPLAVGNRTHFDEKSKWGIPGVYEKHAEATWKCSVDETERVQVPAGTFDTWKITCSRFNKMTRAGRAIRWEEKIFHYAPTIGHWVLFEQNYQAARPKVHKELVAILPSLSALGIDKNAIVGIKEHFQQTLGTAASGEMNRWTDENKQISFAMTPVATYRLADGTPCRRYEQRLDLGWQSKTYYGIACRGESGLWTIPRK</sequence>
<organism evidence="2 3">
    <name type="scientific">Desulfoprunum benzoelyticum</name>
    <dbReference type="NCBI Taxonomy" id="1506996"/>
    <lineage>
        <taxon>Bacteria</taxon>
        <taxon>Pseudomonadati</taxon>
        <taxon>Thermodesulfobacteriota</taxon>
        <taxon>Desulfobulbia</taxon>
        <taxon>Desulfobulbales</taxon>
        <taxon>Desulfobulbaceae</taxon>
        <taxon>Desulfoprunum</taxon>
    </lineage>
</organism>
<feature type="transmembrane region" description="Helical" evidence="1">
    <location>
        <begin position="12"/>
        <end position="36"/>
    </location>
</feature>
<name>A0A840V8F9_9BACT</name>
<proteinExistence type="predicted"/>
<comment type="caution">
    <text evidence="2">The sequence shown here is derived from an EMBL/GenBank/DDBJ whole genome shotgun (WGS) entry which is preliminary data.</text>
</comment>
<dbReference type="EMBL" id="JACHEO010000021">
    <property type="protein sequence ID" value="MBB5349251.1"/>
    <property type="molecule type" value="Genomic_DNA"/>
</dbReference>
<accession>A0A840V8F9</accession>
<evidence type="ECO:0000313" key="3">
    <source>
        <dbReference type="Proteomes" id="UP000539642"/>
    </source>
</evidence>
<dbReference type="PROSITE" id="PS51257">
    <property type="entry name" value="PROKAR_LIPOPROTEIN"/>
    <property type="match status" value="1"/>
</dbReference>
<dbReference type="Proteomes" id="UP000539642">
    <property type="component" value="Unassembled WGS sequence"/>
</dbReference>
<keyword evidence="1" id="KW-1133">Transmembrane helix</keyword>
<dbReference type="AlphaFoldDB" id="A0A840V8F9"/>
<evidence type="ECO:0000313" key="2">
    <source>
        <dbReference type="EMBL" id="MBB5349251.1"/>
    </source>
</evidence>